<dbReference type="OrthoDB" id="137652at2157"/>
<evidence type="ECO:0000313" key="2">
    <source>
        <dbReference type="EMBL" id="MBV0926041.1"/>
    </source>
</evidence>
<dbReference type="Proteomes" id="UP000766550">
    <property type="component" value="Unassembled WGS sequence"/>
</dbReference>
<feature type="transmembrane region" description="Helical" evidence="1">
    <location>
        <begin position="250"/>
        <end position="271"/>
    </location>
</feature>
<dbReference type="AlphaFoldDB" id="A0A8J7YCC2"/>
<keyword evidence="3" id="KW-1185">Reference proteome</keyword>
<name>A0A8J7YCC2_9EURY</name>
<feature type="transmembrane region" description="Helical" evidence="1">
    <location>
        <begin position="222"/>
        <end position="244"/>
    </location>
</feature>
<feature type="transmembrane region" description="Helical" evidence="1">
    <location>
        <begin position="130"/>
        <end position="153"/>
    </location>
</feature>
<evidence type="ECO:0000256" key="1">
    <source>
        <dbReference type="SAM" id="Phobius"/>
    </source>
</evidence>
<feature type="transmembrane region" description="Helical" evidence="1">
    <location>
        <begin position="278"/>
        <end position="299"/>
    </location>
</feature>
<feature type="transmembrane region" description="Helical" evidence="1">
    <location>
        <begin position="28"/>
        <end position="47"/>
    </location>
</feature>
<sequence>MTLYALEDIDDALDATRAFLFPIDRTRWIKLAVVVFFVGGPVANFNFSQYNVPAEQGPGGMPPIPEIGTNVVLLVAAVVLVALLVGLALLLVGSVMEFVLVESLRHETVAIRAYWDRRWRQGVRLFGFRLLVNGLVLGSFAVLFALFVLPALFDIGPGAAPVGGLSLAGFLLLLPVIVVLALVVGIVDTVTTSFVVPVMVLEDRTVLGGWRRLWPTMTGQPWQYLAYLVANFVLAVVTGILVAIATGLAALLLLIPFGFLGLIGLLLFFLFAPLGVGVLAVVGVLFVLALLAVAALVQVPVVTYLRYYALLVLGDIATEFDLIPERRAAVRTEEL</sequence>
<keyword evidence="1" id="KW-1133">Transmembrane helix</keyword>
<reference evidence="2 3" key="1">
    <citation type="submission" date="2021-06" db="EMBL/GenBank/DDBJ databases">
        <title>New haloarchaea isolates fom saline soil.</title>
        <authorList>
            <person name="Duran-Viseras A."/>
            <person name="Sanchez-Porro C.S."/>
            <person name="Ventosa A."/>
        </authorList>
    </citation>
    <scope>NUCLEOTIDE SEQUENCE [LARGE SCALE GENOMIC DNA]</scope>
    <source>
        <strain evidence="2 3">JCM 183640</strain>
    </source>
</reference>
<dbReference type="Pfam" id="PF24400">
    <property type="entry name" value="DUF7544"/>
    <property type="match status" value="1"/>
</dbReference>
<feature type="transmembrane region" description="Helical" evidence="1">
    <location>
        <begin position="67"/>
        <end position="92"/>
    </location>
</feature>
<comment type="caution">
    <text evidence="2">The sequence shown here is derived from an EMBL/GenBank/DDBJ whole genome shotgun (WGS) entry which is preliminary data.</text>
</comment>
<keyword evidence="1" id="KW-0812">Transmembrane</keyword>
<evidence type="ECO:0000313" key="3">
    <source>
        <dbReference type="Proteomes" id="UP000766550"/>
    </source>
</evidence>
<dbReference type="InterPro" id="IPR055966">
    <property type="entry name" value="DUF7544"/>
</dbReference>
<organism evidence="2 3">
    <name type="scientific">Haloarcula limicola</name>
    <dbReference type="NCBI Taxonomy" id="1429915"/>
    <lineage>
        <taxon>Archaea</taxon>
        <taxon>Methanobacteriati</taxon>
        <taxon>Methanobacteriota</taxon>
        <taxon>Stenosarchaea group</taxon>
        <taxon>Halobacteria</taxon>
        <taxon>Halobacteriales</taxon>
        <taxon>Haloarculaceae</taxon>
        <taxon>Haloarcula</taxon>
    </lineage>
</organism>
<protein>
    <recommendedName>
        <fullName evidence="4">Glycerophosphoryl diester phosphodiesterase membrane domain-containing protein</fullName>
    </recommendedName>
</protein>
<accession>A0A8J7YCC2</accession>
<dbReference type="RefSeq" id="WP_162318756.1">
    <property type="nucleotide sequence ID" value="NZ_JAHQXF010000003.1"/>
</dbReference>
<dbReference type="EMBL" id="JAHQXF010000003">
    <property type="protein sequence ID" value="MBV0926041.1"/>
    <property type="molecule type" value="Genomic_DNA"/>
</dbReference>
<keyword evidence="1" id="KW-0472">Membrane</keyword>
<feature type="transmembrane region" description="Helical" evidence="1">
    <location>
        <begin position="173"/>
        <end position="201"/>
    </location>
</feature>
<gene>
    <name evidence="2" type="ORF">KTS45_17695</name>
</gene>
<evidence type="ECO:0008006" key="4">
    <source>
        <dbReference type="Google" id="ProtNLM"/>
    </source>
</evidence>
<proteinExistence type="predicted"/>